<gene>
    <name evidence="1" type="ORF">LEP1GSC179_2399</name>
</gene>
<dbReference type="NCBIfam" id="NF047533">
    <property type="entry name" value="LBL_2463_fam"/>
    <property type="match status" value="1"/>
</dbReference>
<accession>A0A0E2BFN7</accession>
<proteinExistence type="predicted"/>
<name>A0A0E2BFN7_9LEPT</name>
<evidence type="ECO:0000313" key="1">
    <source>
        <dbReference type="EMBL" id="EKO34158.1"/>
    </source>
</evidence>
<organism evidence="1 2">
    <name type="scientific">Leptospira santarosai str. MOR084</name>
    <dbReference type="NCBI Taxonomy" id="1049984"/>
    <lineage>
        <taxon>Bacteria</taxon>
        <taxon>Pseudomonadati</taxon>
        <taxon>Spirochaetota</taxon>
        <taxon>Spirochaetia</taxon>
        <taxon>Leptospirales</taxon>
        <taxon>Leptospiraceae</taxon>
        <taxon>Leptospira</taxon>
    </lineage>
</organism>
<reference evidence="1" key="1">
    <citation type="submission" date="2012-10" db="EMBL/GenBank/DDBJ databases">
        <authorList>
            <person name="Harkins D.M."/>
            <person name="Durkin A.S."/>
            <person name="Brinkac L.M."/>
            <person name="Haft D.H."/>
            <person name="Selengut J.D."/>
            <person name="Sanka R."/>
            <person name="DePew J."/>
            <person name="Purushe J."/>
            <person name="Matthias M.A."/>
            <person name="Vinetz J.M."/>
            <person name="Sutton G.G."/>
            <person name="Nierman W.C."/>
            <person name="Fouts D.E."/>
        </authorList>
    </citation>
    <scope>NUCLEOTIDE SEQUENCE [LARGE SCALE GENOMIC DNA]</scope>
    <source>
        <strain evidence="1">MOR084</strain>
    </source>
</reference>
<protein>
    <recommendedName>
        <fullName evidence="3">N-acetyltransferase domain-containing protein</fullName>
    </recommendedName>
</protein>
<dbReference type="RefSeq" id="WP_004484673.1">
    <property type="nucleotide sequence ID" value="NZ_AHON02000034.1"/>
</dbReference>
<sequence length="202" mass="23267">MSHILEQIEVKKIIGVDTPIDLKKVKSFVSKIYEDAGYSNSPWKNIDHYDLWSTWFYVEENGLILSAMRITEKKPFNFIPLEVALFKNEQFPPKRYAVIEENVADWNGVAFVQNVKGAKAAKANFLAVADHCVKKGYNIVYGMYNPKLSGIERIYLREGAVLSARYPGPMYFPALYWNGEVSWFEVIEIEKETLQKIASKKE</sequence>
<dbReference type="EMBL" id="AHON02000034">
    <property type="protein sequence ID" value="EKO34158.1"/>
    <property type="molecule type" value="Genomic_DNA"/>
</dbReference>
<comment type="caution">
    <text evidence="1">The sequence shown here is derived from an EMBL/GenBank/DDBJ whole genome shotgun (WGS) entry which is preliminary data.</text>
</comment>
<dbReference type="Proteomes" id="UP000006329">
    <property type="component" value="Unassembled WGS sequence"/>
</dbReference>
<dbReference type="AlphaFoldDB" id="A0A0E2BFN7"/>
<evidence type="ECO:0008006" key="3">
    <source>
        <dbReference type="Google" id="ProtNLM"/>
    </source>
</evidence>
<keyword evidence="2" id="KW-1185">Reference proteome</keyword>
<evidence type="ECO:0000313" key="2">
    <source>
        <dbReference type="Proteomes" id="UP000006329"/>
    </source>
</evidence>